<dbReference type="Proteomes" id="UP000076722">
    <property type="component" value="Unassembled WGS sequence"/>
</dbReference>
<dbReference type="Pfam" id="PF00487">
    <property type="entry name" value="FA_desaturase"/>
    <property type="match status" value="1"/>
</dbReference>
<dbReference type="GO" id="GO:0016491">
    <property type="term" value="F:oxidoreductase activity"/>
    <property type="evidence" value="ECO:0007669"/>
    <property type="project" value="InterPro"/>
</dbReference>
<feature type="transmembrane region" description="Helical" evidence="1">
    <location>
        <begin position="86"/>
        <end position="106"/>
    </location>
</feature>
<feature type="transmembrane region" description="Helical" evidence="1">
    <location>
        <begin position="264"/>
        <end position="285"/>
    </location>
</feature>
<name>A0A164W8N6_9AGAM</name>
<dbReference type="InterPro" id="IPR012171">
    <property type="entry name" value="Fatty_acid_desaturase"/>
</dbReference>
<evidence type="ECO:0000313" key="3">
    <source>
        <dbReference type="EMBL" id="KZS94834.1"/>
    </source>
</evidence>
<keyword evidence="1" id="KW-0812">Transmembrane</keyword>
<proteinExistence type="predicted"/>
<keyword evidence="4" id="KW-1185">Reference proteome</keyword>
<feature type="transmembrane region" description="Helical" evidence="1">
    <location>
        <begin position="188"/>
        <end position="209"/>
    </location>
</feature>
<organism evidence="3 4">
    <name type="scientific">Sistotremastrum niveocremeum HHB9708</name>
    <dbReference type="NCBI Taxonomy" id="1314777"/>
    <lineage>
        <taxon>Eukaryota</taxon>
        <taxon>Fungi</taxon>
        <taxon>Dikarya</taxon>
        <taxon>Basidiomycota</taxon>
        <taxon>Agaricomycotina</taxon>
        <taxon>Agaricomycetes</taxon>
        <taxon>Sistotremastrales</taxon>
        <taxon>Sistotremastraceae</taxon>
        <taxon>Sertulicium</taxon>
        <taxon>Sertulicium niveocremeum</taxon>
    </lineage>
</organism>
<keyword evidence="1" id="KW-0472">Membrane</keyword>
<dbReference type="GO" id="GO:0006629">
    <property type="term" value="P:lipid metabolic process"/>
    <property type="evidence" value="ECO:0007669"/>
    <property type="project" value="InterPro"/>
</dbReference>
<feature type="transmembrane region" description="Helical" evidence="1">
    <location>
        <begin position="118"/>
        <end position="138"/>
    </location>
</feature>
<feature type="domain" description="Fatty acid desaturase" evidence="2">
    <location>
        <begin position="89"/>
        <end position="360"/>
    </location>
</feature>
<accession>A0A164W8N6</accession>
<protein>
    <recommendedName>
        <fullName evidence="2">Fatty acid desaturase domain-containing protein</fullName>
    </recommendedName>
</protein>
<reference evidence="3 4" key="1">
    <citation type="journal article" date="2016" name="Mol. Biol. Evol.">
        <title>Comparative Genomics of Early-Diverging Mushroom-Forming Fungi Provides Insights into the Origins of Lignocellulose Decay Capabilities.</title>
        <authorList>
            <person name="Nagy L.G."/>
            <person name="Riley R."/>
            <person name="Tritt A."/>
            <person name="Adam C."/>
            <person name="Daum C."/>
            <person name="Floudas D."/>
            <person name="Sun H."/>
            <person name="Yadav J.S."/>
            <person name="Pangilinan J."/>
            <person name="Larsson K.H."/>
            <person name="Matsuura K."/>
            <person name="Barry K."/>
            <person name="Labutti K."/>
            <person name="Kuo R."/>
            <person name="Ohm R.A."/>
            <person name="Bhattacharya S.S."/>
            <person name="Shirouzu T."/>
            <person name="Yoshinaga Y."/>
            <person name="Martin F.M."/>
            <person name="Grigoriev I.V."/>
            <person name="Hibbett D.S."/>
        </authorList>
    </citation>
    <scope>NUCLEOTIDE SEQUENCE [LARGE SCALE GENOMIC DNA]</scope>
    <source>
        <strain evidence="3 4">HHB9708</strain>
    </source>
</reference>
<evidence type="ECO:0000256" key="1">
    <source>
        <dbReference type="SAM" id="Phobius"/>
    </source>
</evidence>
<dbReference type="PANTHER" id="PTHR32100">
    <property type="entry name" value="OMEGA-6 FATTY ACID DESATURASE, CHLOROPLASTIC"/>
    <property type="match status" value="1"/>
</dbReference>
<dbReference type="STRING" id="1314777.A0A164W8N6"/>
<keyword evidence="1" id="KW-1133">Transmembrane helix</keyword>
<dbReference type="EMBL" id="KV419403">
    <property type="protein sequence ID" value="KZS94834.1"/>
    <property type="molecule type" value="Genomic_DNA"/>
</dbReference>
<dbReference type="InterPro" id="IPR005804">
    <property type="entry name" value="FA_desaturase_dom"/>
</dbReference>
<dbReference type="AlphaFoldDB" id="A0A164W8N6"/>
<sequence>MASRKSTSAFTPLPWSLSELKAVVPERCFERDLSVSLLFIGRHVLISGAAGYRAFDSYMAAHINDFANSYFVPQHLPNLYINITRWGLWSFYFFFQSLMFTGLWFFGHECIHNAISRYRQVDDVIGFLLLSFVGTPYYSWQFSHGLHHAHRAHAEKEPAYVPETRSSIAVPGGHDHAEYIEHFEDAPLYTLGTLIIRQFIGFPLFLLGVRTDNRKADTFICHFLPPRGVFKHRYNGVIISDIGLIIMGYLLLRTSQVYGLSVIVKYYGIPWVLLNNWIVLITYLHHTAPKIPYYRGKAWSFLRGALSTVDRNLLGEWGRFFFLNAAHCHVAHHLFPQIPWHHLPEATKHLKAFLGDHYVYSDEPAFKALWRSYTQCQYIDDEGDVVFYQNTAGSIPYLNASEHAVFELCPDSPIKPLGSVAISASRIDFQLRYSNADLASRTLPNGSDEYPHDDALL</sequence>
<feature type="transmembrane region" description="Helical" evidence="1">
    <location>
        <begin position="234"/>
        <end position="252"/>
    </location>
</feature>
<gene>
    <name evidence="3" type="ORF">SISNIDRAFT_494757</name>
</gene>
<evidence type="ECO:0000313" key="4">
    <source>
        <dbReference type="Proteomes" id="UP000076722"/>
    </source>
</evidence>
<evidence type="ECO:0000259" key="2">
    <source>
        <dbReference type="Pfam" id="PF00487"/>
    </source>
</evidence>